<comment type="caution">
    <text evidence="1">The sequence shown here is derived from an EMBL/GenBank/DDBJ whole genome shotgun (WGS) entry which is preliminary data.</text>
</comment>
<accession>A0A820DF22</accession>
<evidence type="ECO:0000313" key="2">
    <source>
        <dbReference type="Proteomes" id="UP000663836"/>
    </source>
</evidence>
<dbReference type="Proteomes" id="UP000663836">
    <property type="component" value="Unassembled WGS sequence"/>
</dbReference>
<evidence type="ECO:0000313" key="1">
    <source>
        <dbReference type="EMBL" id="CAF4231238.1"/>
    </source>
</evidence>
<gene>
    <name evidence="1" type="ORF">JBS370_LOCUS37889</name>
</gene>
<proteinExistence type="predicted"/>
<protein>
    <submittedName>
        <fullName evidence="1">Uncharacterized protein</fullName>
    </submittedName>
</protein>
<dbReference type="EMBL" id="CAJOBD010018840">
    <property type="protein sequence ID" value="CAF4231238.1"/>
    <property type="molecule type" value="Genomic_DNA"/>
</dbReference>
<sequence>TIQDLSSVLINEESNGTNEQATFNKVRIDENHFK</sequence>
<dbReference type="AlphaFoldDB" id="A0A820DF22"/>
<organism evidence="1 2">
    <name type="scientific">Rotaria sordida</name>
    <dbReference type="NCBI Taxonomy" id="392033"/>
    <lineage>
        <taxon>Eukaryota</taxon>
        <taxon>Metazoa</taxon>
        <taxon>Spiralia</taxon>
        <taxon>Gnathifera</taxon>
        <taxon>Rotifera</taxon>
        <taxon>Eurotatoria</taxon>
        <taxon>Bdelloidea</taxon>
        <taxon>Philodinida</taxon>
        <taxon>Philodinidae</taxon>
        <taxon>Rotaria</taxon>
    </lineage>
</organism>
<reference evidence="1" key="1">
    <citation type="submission" date="2021-02" db="EMBL/GenBank/DDBJ databases">
        <authorList>
            <person name="Nowell W R."/>
        </authorList>
    </citation>
    <scope>NUCLEOTIDE SEQUENCE</scope>
</reference>
<name>A0A820DF22_9BILA</name>
<feature type="non-terminal residue" evidence="1">
    <location>
        <position position="1"/>
    </location>
</feature>